<dbReference type="Gene3D" id="1.10.530.10">
    <property type="match status" value="1"/>
</dbReference>
<gene>
    <name evidence="5" type="ORF">H8K55_02135</name>
</gene>
<dbReference type="Pfam" id="PF02839">
    <property type="entry name" value="CBM_5_12"/>
    <property type="match status" value="1"/>
</dbReference>
<protein>
    <submittedName>
        <fullName evidence="5">Chitin-binding protein</fullName>
    </submittedName>
</protein>
<dbReference type="SMART" id="SM00495">
    <property type="entry name" value="ChtBD3"/>
    <property type="match status" value="1"/>
</dbReference>
<comment type="caution">
    <text evidence="5">The sequence shown here is derived from an EMBL/GenBank/DDBJ whole genome shotgun (WGS) entry which is preliminary data.</text>
</comment>
<dbReference type="PANTHER" id="PTHR22595:SF79">
    <property type="entry name" value="CHITINASE 12"/>
    <property type="match status" value="1"/>
</dbReference>
<dbReference type="InterPro" id="IPR000726">
    <property type="entry name" value="Glyco_hydro_19_cat"/>
</dbReference>
<dbReference type="InterPro" id="IPR003610">
    <property type="entry name" value="CBM5/12"/>
</dbReference>
<keyword evidence="6" id="KW-1185">Reference proteome</keyword>
<dbReference type="Gene3D" id="3.30.20.10">
    <property type="entry name" value="Endochitinase, domain 2"/>
    <property type="match status" value="1"/>
</dbReference>
<reference evidence="5 6" key="1">
    <citation type="submission" date="2020-08" db="EMBL/GenBank/DDBJ databases">
        <title>Novel species isolated from subtropical streams in China.</title>
        <authorList>
            <person name="Lu H."/>
        </authorList>
    </citation>
    <scope>NUCLEOTIDE SEQUENCE [LARGE SCALE GENOMIC DNA]</scope>
    <source>
        <strain evidence="5 6">LX15W</strain>
    </source>
</reference>
<name>A0ABR6Y6Y2_9BURK</name>
<dbReference type="CDD" id="cd00325">
    <property type="entry name" value="chitinase_GH19"/>
    <property type="match status" value="1"/>
</dbReference>
<keyword evidence="3" id="KW-1015">Disulfide bond</keyword>
<evidence type="ECO:0000313" key="5">
    <source>
        <dbReference type="EMBL" id="MBC3872372.1"/>
    </source>
</evidence>
<dbReference type="EMBL" id="JACOGA010000002">
    <property type="protein sequence ID" value="MBC3872372.1"/>
    <property type="molecule type" value="Genomic_DNA"/>
</dbReference>
<dbReference type="SUPFAM" id="SSF53955">
    <property type="entry name" value="Lysozyme-like"/>
    <property type="match status" value="1"/>
</dbReference>
<dbReference type="Gene3D" id="2.10.10.20">
    <property type="entry name" value="Carbohydrate-binding module superfamily 5/12"/>
    <property type="match status" value="1"/>
</dbReference>
<dbReference type="CDD" id="cd12215">
    <property type="entry name" value="ChiC_BD"/>
    <property type="match status" value="1"/>
</dbReference>
<dbReference type="RefSeq" id="WP_186940384.1">
    <property type="nucleotide sequence ID" value="NZ_JACOGA010000002.1"/>
</dbReference>
<proteinExistence type="predicted"/>
<dbReference type="PANTHER" id="PTHR22595">
    <property type="entry name" value="CHITINASE-RELATED"/>
    <property type="match status" value="1"/>
</dbReference>
<keyword evidence="2" id="KW-0611">Plant defense</keyword>
<evidence type="ECO:0000256" key="1">
    <source>
        <dbReference type="ARBA" id="ARBA00022801"/>
    </source>
</evidence>
<accession>A0ABR6Y6Y2</accession>
<evidence type="ECO:0000259" key="4">
    <source>
        <dbReference type="SMART" id="SM00495"/>
    </source>
</evidence>
<dbReference type="SUPFAM" id="SSF51055">
    <property type="entry name" value="Carbohydrate binding domain"/>
    <property type="match status" value="1"/>
</dbReference>
<sequence>MALQNQNISKALLSFLLFGGALLNQVDTYAATPLPSNAAALPACGNWQASKVYLKGDYVIANNTNWRAKWWTQNNEPGKNDVWETRPTGECTFDGNTDPGTGTPKGIPTKQEAEAAEISKTSSPLFQQIKASVRTLDTASVEAVTPGRAANPVNVKRVERLLSSNDWQTLFVMRDQSYTYVRFLQAIAKFPAVCADYSDGRNADAICRKGLATMFAHFAQETGAHDPNSATPQWRQGLYFLKEAGCRDDDTSCGYNAECDPATWQGQTWPCGKNPNGSFKKYYGRGAKQLSYNYNYGPFSDAMFGTVRTLLDKPELVADTWLNLASAVFFYVYPQPPKPSMLHVIDGTWKPNAADAAANITAGFGATINIINGGIECNSGTDKPQATNRISYYKSMANYFTVPVPTTEALSCATQKPFPANGGGAQLLNWEQDWSYDPTRADGKSYACKLVNYQTPFNALKAGDYVKCVEYYFKVVLK</sequence>
<keyword evidence="1" id="KW-0378">Hydrolase</keyword>
<feature type="domain" description="Chitin-binding type-3" evidence="4">
    <location>
        <begin position="44"/>
        <end position="86"/>
    </location>
</feature>
<evidence type="ECO:0000313" key="6">
    <source>
        <dbReference type="Proteomes" id="UP000624279"/>
    </source>
</evidence>
<dbReference type="InterPro" id="IPR036573">
    <property type="entry name" value="CBM_sf_5/12"/>
</dbReference>
<dbReference type="Proteomes" id="UP000624279">
    <property type="component" value="Unassembled WGS sequence"/>
</dbReference>
<evidence type="ECO:0000256" key="3">
    <source>
        <dbReference type="ARBA" id="ARBA00023157"/>
    </source>
</evidence>
<evidence type="ECO:0000256" key="2">
    <source>
        <dbReference type="ARBA" id="ARBA00022821"/>
    </source>
</evidence>
<organism evidence="5 6">
    <name type="scientific">Undibacterium flavidum</name>
    <dbReference type="NCBI Taxonomy" id="2762297"/>
    <lineage>
        <taxon>Bacteria</taxon>
        <taxon>Pseudomonadati</taxon>
        <taxon>Pseudomonadota</taxon>
        <taxon>Betaproteobacteria</taxon>
        <taxon>Burkholderiales</taxon>
        <taxon>Oxalobacteraceae</taxon>
        <taxon>Undibacterium</taxon>
    </lineage>
</organism>
<dbReference type="Pfam" id="PF00182">
    <property type="entry name" value="Glyco_hydro_19"/>
    <property type="match status" value="1"/>
</dbReference>
<dbReference type="InterPro" id="IPR023346">
    <property type="entry name" value="Lysozyme-like_dom_sf"/>
</dbReference>